<evidence type="ECO:0000313" key="5">
    <source>
        <dbReference type="Proteomes" id="UP000828390"/>
    </source>
</evidence>
<dbReference type="PROSITE" id="PS50119">
    <property type="entry name" value="ZF_BBOX"/>
    <property type="match status" value="2"/>
</dbReference>
<dbReference type="PANTHER" id="PTHR25462:SF296">
    <property type="entry name" value="MEIOTIC P26, ISOFORM F"/>
    <property type="match status" value="1"/>
</dbReference>
<keyword evidence="1" id="KW-0479">Metal-binding</keyword>
<keyword evidence="2" id="KW-0175">Coiled coil</keyword>
<evidence type="ECO:0000313" key="4">
    <source>
        <dbReference type="EMBL" id="KAH3749837.1"/>
    </source>
</evidence>
<dbReference type="PANTHER" id="PTHR25462">
    <property type="entry name" value="BONUS, ISOFORM C-RELATED"/>
    <property type="match status" value="1"/>
</dbReference>
<dbReference type="CDD" id="cd19757">
    <property type="entry name" value="Bbox1"/>
    <property type="match status" value="1"/>
</dbReference>
<sequence length="518" mass="58660">MEFSLAAKESDTIWDLTCSACKELEAQCHCEECCKGFCDSCVKLHNQLYKTHTVFGREQMDKWPLAKSTLDSLEQCGEHIDEKIKLFCDDHSQLCCHICVALHHRSCSNVSLIEEANKYSIADVHHLSSNIQKIQEELKNLKNKSECNLLSLEMKYQQIKEEIDTMRQKINKELDRLERATMQEVEKLIAKSKISLTKERDKSDSIHESLQCLSKVANEVCNKSSKLLFIALEKSQKQIKDSELFLKESKVTHEYGMEFVPSNDIERYLFKCAGLGRVCKPNGVISLHKKSEYSVKMSTDRFTCHTYAICELPTGETLLLDYNNDKVKLLDKNYQCLSNCEVLKFSYDMCLISASEVVVTTNETSGIAGLHVLQVITVRNDRLEKGWMLQLPHRCFGVAHHEGDLYVTSGNALYQYTLTGTIVKKLFEDTTSSNTVYKCAVNFMGDQIYVTNNNKHTLLTLAMDGKVISTFSDIDLKGPRGVHVTAGGQVLVCGHGSNNIIQVDSEGKKKLVTLRRTE</sequence>
<dbReference type="EMBL" id="JAIWYP010000010">
    <property type="protein sequence ID" value="KAH3749837.1"/>
    <property type="molecule type" value="Genomic_DNA"/>
</dbReference>
<accession>A0A9D4DHR3</accession>
<reference evidence="4" key="1">
    <citation type="journal article" date="2019" name="bioRxiv">
        <title>The Genome of the Zebra Mussel, Dreissena polymorpha: A Resource for Invasive Species Research.</title>
        <authorList>
            <person name="McCartney M.A."/>
            <person name="Auch B."/>
            <person name="Kono T."/>
            <person name="Mallez S."/>
            <person name="Zhang Y."/>
            <person name="Obille A."/>
            <person name="Becker A."/>
            <person name="Abrahante J.E."/>
            <person name="Garbe J."/>
            <person name="Badalamenti J.P."/>
            <person name="Herman A."/>
            <person name="Mangelson H."/>
            <person name="Liachko I."/>
            <person name="Sullivan S."/>
            <person name="Sone E.D."/>
            <person name="Koren S."/>
            <person name="Silverstein K.A.T."/>
            <person name="Beckman K.B."/>
            <person name="Gohl D.M."/>
        </authorList>
    </citation>
    <scope>NUCLEOTIDE SEQUENCE</scope>
    <source>
        <strain evidence="4">Duluth1</strain>
        <tissue evidence="4">Whole animal</tissue>
    </source>
</reference>
<dbReference type="SUPFAM" id="SSF57845">
    <property type="entry name" value="B-box zinc-binding domain"/>
    <property type="match status" value="1"/>
</dbReference>
<proteinExistence type="predicted"/>
<protein>
    <recommendedName>
        <fullName evidence="3">B box-type domain-containing protein</fullName>
    </recommendedName>
</protein>
<comment type="caution">
    <text evidence="4">The sequence shown here is derived from an EMBL/GenBank/DDBJ whole genome shotgun (WGS) entry which is preliminary data.</text>
</comment>
<dbReference type="AlphaFoldDB" id="A0A9D4DHR3"/>
<evidence type="ECO:0000259" key="3">
    <source>
        <dbReference type="PROSITE" id="PS50119"/>
    </source>
</evidence>
<dbReference type="Gene3D" id="2.120.10.30">
    <property type="entry name" value="TolB, C-terminal domain"/>
    <property type="match status" value="1"/>
</dbReference>
<keyword evidence="1" id="KW-0863">Zinc-finger</keyword>
<dbReference type="SUPFAM" id="SSF101898">
    <property type="entry name" value="NHL repeat"/>
    <property type="match status" value="1"/>
</dbReference>
<gene>
    <name evidence="4" type="ORF">DPMN_184352</name>
</gene>
<dbReference type="Proteomes" id="UP000828390">
    <property type="component" value="Unassembled WGS sequence"/>
</dbReference>
<name>A0A9D4DHR3_DREPO</name>
<feature type="coiled-coil region" evidence="2">
    <location>
        <begin position="124"/>
        <end position="187"/>
    </location>
</feature>
<dbReference type="InterPro" id="IPR011042">
    <property type="entry name" value="6-blade_b-propeller_TolB-like"/>
</dbReference>
<dbReference type="InterPro" id="IPR000315">
    <property type="entry name" value="Znf_B-box"/>
</dbReference>
<feature type="domain" description="B box-type" evidence="3">
    <location>
        <begin position="18"/>
        <end position="57"/>
    </location>
</feature>
<dbReference type="OrthoDB" id="6218144at2759"/>
<keyword evidence="1" id="KW-0862">Zinc</keyword>
<evidence type="ECO:0000256" key="2">
    <source>
        <dbReference type="SAM" id="Coils"/>
    </source>
</evidence>
<dbReference type="GO" id="GO:0008270">
    <property type="term" value="F:zinc ion binding"/>
    <property type="evidence" value="ECO:0007669"/>
    <property type="project" value="UniProtKB-KW"/>
</dbReference>
<reference evidence="4" key="2">
    <citation type="submission" date="2020-11" db="EMBL/GenBank/DDBJ databases">
        <authorList>
            <person name="McCartney M.A."/>
            <person name="Auch B."/>
            <person name="Kono T."/>
            <person name="Mallez S."/>
            <person name="Becker A."/>
            <person name="Gohl D.M."/>
            <person name="Silverstein K.A.T."/>
            <person name="Koren S."/>
            <person name="Bechman K.B."/>
            <person name="Herman A."/>
            <person name="Abrahante J.E."/>
            <person name="Garbe J."/>
        </authorList>
    </citation>
    <scope>NUCLEOTIDE SEQUENCE</scope>
    <source>
        <strain evidence="4">Duluth1</strain>
        <tissue evidence="4">Whole animal</tissue>
    </source>
</reference>
<dbReference type="InterPro" id="IPR047153">
    <property type="entry name" value="TRIM45/56/19-like"/>
</dbReference>
<organism evidence="4 5">
    <name type="scientific">Dreissena polymorpha</name>
    <name type="common">Zebra mussel</name>
    <name type="synonym">Mytilus polymorpha</name>
    <dbReference type="NCBI Taxonomy" id="45954"/>
    <lineage>
        <taxon>Eukaryota</taxon>
        <taxon>Metazoa</taxon>
        <taxon>Spiralia</taxon>
        <taxon>Lophotrochozoa</taxon>
        <taxon>Mollusca</taxon>
        <taxon>Bivalvia</taxon>
        <taxon>Autobranchia</taxon>
        <taxon>Heteroconchia</taxon>
        <taxon>Euheterodonta</taxon>
        <taxon>Imparidentia</taxon>
        <taxon>Neoheterodontei</taxon>
        <taxon>Myida</taxon>
        <taxon>Dreissenoidea</taxon>
        <taxon>Dreissenidae</taxon>
        <taxon>Dreissena</taxon>
    </lineage>
</organism>
<feature type="domain" description="B box-type" evidence="3">
    <location>
        <begin position="71"/>
        <end position="115"/>
    </location>
</feature>
<evidence type="ECO:0000256" key="1">
    <source>
        <dbReference type="PROSITE-ProRule" id="PRU00024"/>
    </source>
</evidence>
<dbReference type="Gene3D" id="3.30.160.60">
    <property type="entry name" value="Classic Zinc Finger"/>
    <property type="match status" value="1"/>
</dbReference>
<keyword evidence="5" id="KW-1185">Reference proteome</keyword>